<dbReference type="EMBL" id="MU157833">
    <property type="protein sequence ID" value="KAF9531938.1"/>
    <property type="molecule type" value="Genomic_DNA"/>
</dbReference>
<dbReference type="SUPFAM" id="SSF51735">
    <property type="entry name" value="NAD(P)-binding Rossmann-fold domains"/>
    <property type="match status" value="1"/>
</dbReference>
<evidence type="ECO:0000313" key="3">
    <source>
        <dbReference type="Proteomes" id="UP000807306"/>
    </source>
</evidence>
<protein>
    <submittedName>
        <fullName evidence="2">Uncharacterized protein</fullName>
    </submittedName>
</protein>
<sequence>MVSLTEVHSSNARILASLPARLVAVFVGATSGIGEMTLKQFAKHVRQPRIYFSGRSQEAGDRITAECRIINPEGTYIFIRADLSLIRTVDDVCGEIRSKEKAVNLLFISTRSLLMHTETSEGLHFFTALAYYSRLRFIENLLPLLQKATDLRRVINVSGGPHAGQIHINDFQARNLPLRALRGHLTSMSILALETLAKSAPDVSFIEQSPGIVTTNLGKDATGLLFTIVQIVLIILGPLISISEEESGARHLFIATSARYSPAAGEDANSGVPLTDGAAIARGTTGVSGSGVYAIDWDGESASAKAEAILANFRQQGIAKVVWDHTEGEFKRITDI</sequence>
<name>A0A9P6ELG3_9AGAR</name>
<dbReference type="OrthoDB" id="2898509at2759"/>
<keyword evidence="3" id="KW-1185">Reference proteome</keyword>
<dbReference type="PANTHER" id="PTHR47534">
    <property type="entry name" value="YALI0E05731P"/>
    <property type="match status" value="1"/>
</dbReference>
<reference evidence="2" key="1">
    <citation type="submission" date="2020-11" db="EMBL/GenBank/DDBJ databases">
        <authorList>
            <consortium name="DOE Joint Genome Institute"/>
            <person name="Ahrendt S."/>
            <person name="Riley R."/>
            <person name="Andreopoulos W."/>
            <person name="Labutti K."/>
            <person name="Pangilinan J."/>
            <person name="Ruiz-Duenas F.J."/>
            <person name="Barrasa J.M."/>
            <person name="Sanchez-Garcia M."/>
            <person name="Camarero S."/>
            <person name="Miyauchi S."/>
            <person name="Serrano A."/>
            <person name="Linde D."/>
            <person name="Babiker R."/>
            <person name="Drula E."/>
            <person name="Ayuso-Fernandez I."/>
            <person name="Pacheco R."/>
            <person name="Padilla G."/>
            <person name="Ferreira P."/>
            <person name="Barriuso J."/>
            <person name="Kellner H."/>
            <person name="Castanera R."/>
            <person name="Alfaro M."/>
            <person name="Ramirez L."/>
            <person name="Pisabarro A.G."/>
            <person name="Kuo A."/>
            <person name="Tritt A."/>
            <person name="Lipzen A."/>
            <person name="He G."/>
            <person name="Yan M."/>
            <person name="Ng V."/>
            <person name="Cullen D."/>
            <person name="Martin F."/>
            <person name="Rosso M.-N."/>
            <person name="Henrissat B."/>
            <person name="Hibbett D."/>
            <person name="Martinez A.T."/>
            <person name="Grigoriev I.V."/>
        </authorList>
    </citation>
    <scope>NUCLEOTIDE SEQUENCE</scope>
    <source>
        <strain evidence="2">CBS 506.95</strain>
    </source>
</reference>
<keyword evidence="1" id="KW-0560">Oxidoreductase</keyword>
<dbReference type="PANTHER" id="PTHR47534:SF3">
    <property type="entry name" value="ALCOHOL DEHYDROGENASE-LIKE C-TERMINAL DOMAIN-CONTAINING PROTEIN"/>
    <property type="match status" value="1"/>
</dbReference>
<evidence type="ECO:0000313" key="2">
    <source>
        <dbReference type="EMBL" id="KAF9531938.1"/>
    </source>
</evidence>
<comment type="caution">
    <text evidence="2">The sequence shown here is derived from an EMBL/GenBank/DDBJ whole genome shotgun (WGS) entry which is preliminary data.</text>
</comment>
<proteinExistence type="predicted"/>
<dbReference type="GO" id="GO:0016491">
    <property type="term" value="F:oxidoreductase activity"/>
    <property type="evidence" value="ECO:0007669"/>
    <property type="project" value="UniProtKB-KW"/>
</dbReference>
<dbReference type="InterPro" id="IPR052228">
    <property type="entry name" value="Sec_Metab_Biosynth_Oxidored"/>
</dbReference>
<accession>A0A9P6ELG3</accession>
<dbReference type="AlphaFoldDB" id="A0A9P6ELG3"/>
<organism evidence="2 3">
    <name type="scientific">Crepidotus variabilis</name>
    <dbReference type="NCBI Taxonomy" id="179855"/>
    <lineage>
        <taxon>Eukaryota</taxon>
        <taxon>Fungi</taxon>
        <taxon>Dikarya</taxon>
        <taxon>Basidiomycota</taxon>
        <taxon>Agaricomycotina</taxon>
        <taxon>Agaricomycetes</taxon>
        <taxon>Agaricomycetidae</taxon>
        <taxon>Agaricales</taxon>
        <taxon>Agaricineae</taxon>
        <taxon>Crepidotaceae</taxon>
        <taxon>Crepidotus</taxon>
    </lineage>
</organism>
<evidence type="ECO:0000256" key="1">
    <source>
        <dbReference type="ARBA" id="ARBA00023002"/>
    </source>
</evidence>
<dbReference type="Proteomes" id="UP000807306">
    <property type="component" value="Unassembled WGS sequence"/>
</dbReference>
<gene>
    <name evidence="2" type="ORF">CPB83DRAFT_904069</name>
</gene>
<dbReference type="Gene3D" id="3.40.50.720">
    <property type="entry name" value="NAD(P)-binding Rossmann-like Domain"/>
    <property type="match status" value="1"/>
</dbReference>
<dbReference type="InterPro" id="IPR036291">
    <property type="entry name" value="NAD(P)-bd_dom_sf"/>
</dbReference>